<dbReference type="EMBL" id="FNHF01000001">
    <property type="protein sequence ID" value="SDL87121.1"/>
    <property type="molecule type" value="Genomic_DNA"/>
</dbReference>
<dbReference type="OrthoDB" id="116789at2"/>
<keyword evidence="1" id="KW-0812">Transmembrane</keyword>
<feature type="transmembrane region" description="Helical" evidence="1">
    <location>
        <begin position="119"/>
        <end position="141"/>
    </location>
</feature>
<keyword evidence="1" id="KW-0472">Membrane</keyword>
<reference evidence="3" key="1">
    <citation type="submission" date="2016-10" db="EMBL/GenBank/DDBJ databases">
        <authorList>
            <person name="Varghese N."/>
            <person name="Submissions S."/>
        </authorList>
    </citation>
    <scope>NUCLEOTIDE SEQUENCE [LARGE SCALE GENOMIC DNA]</scope>
    <source>
        <strain evidence="3">CGMCC 1.6199</strain>
    </source>
</reference>
<dbReference type="Proteomes" id="UP000182347">
    <property type="component" value="Unassembled WGS sequence"/>
</dbReference>
<accession>A0A1G9NL95</accession>
<dbReference type="AlphaFoldDB" id="A0A1G9NL95"/>
<sequence>MEMVERYIYAVTQRLPQGQRIDIAEELRGLIEDMLEERNDGRPVENTDIERVLIELGSPAELAEEYRGTSRFLVGPDLFPAYLSVMKMVLIITVSAMGIIFAVETILTPMSILHHFVDLLISLFVTATQVFAWITAGFAAAQYFGVAPPGLSGGYNRKNWNPSELPPVPDKKKQIKRGDVLTGIIFSILLLVLVRFSNHLFGVLLFEDHHLEATIPFLNEEKLLELMPLIYLMVAIGIVKEISKLMAGRWTKNLAIANLVINGAIFLLAMFILRDQAILNPDFVQQLSDSWGISKQQEEYTTIKTVWKLSYNLALAAFVITLLIDTVTGFYKAFRK</sequence>
<feature type="transmembrane region" description="Helical" evidence="1">
    <location>
        <begin position="226"/>
        <end position="242"/>
    </location>
</feature>
<evidence type="ECO:0000256" key="1">
    <source>
        <dbReference type="SAM" id="Phobius"/>
    </source>
</evidence>
<keyword evidence="1" id="KW-1133">Transmembrane helix</keyword>
<feature type="transmembrane region" description="Helical" evidence="1">
    <location>
        <begin position="88"/>
        <end position="107"/>
    </location>
</feature>
<feature type="transmembrane region" description="Helical" evidence="1">
    <location>
        <begin position="309"/>
        <end position="331"/>
    </location>
</feature>
<proteinExistence type="predicted"/>
<dbReference type="RefSeq" id="WP_074597765.1">
    <property type="nucleotide sequence ID" value="NZ_FNHF01000001.1"/>
</dbReference>
<dbReference type="STRING" id="482461.SAMN05216244_1049"/>
<evidence type="ECO:0000313" key="3">
    <source>
        <dbReference type="Proteomes" id="UP000182347"/>
    </source>
</evidence>
<evidence type="ECO:0000313" key="2">
    <source>
        <dbReference type="EMBL" id="SDL87121.1"/>
    </source>
</evidence>
<name>A0A1G9NL95_9BACI</name>
<feature type="transmembrane region" description="Helical" evidence="1">
    <location>
        <begin position="180"/>
        <end position="206"/>
    </location>
</feature>
<gene>
    <name evidence="2" type="ORF">SAMN05216244_1049</name>
</gene>
<organism evidence="2 3">
    <name type="scientific">Sediminibacillus halophilus</name>
    <dbReference type="NCBI Taxonomy" id="482461"/>
    <lineage>
        <taxon>Bacteria</taxon>
        <taxon>Bacillati</taxon>
        <taxon>Bacillota</taxon>
        <taxon>Bacilli</taxon>
        <taxon>Bacillales</taxon>
        <taxon>Bacillaceae</taxon>
        <taxon>Sediminibacillus</taxon>
    </lineage>
</organism>
<protein>
    <submittedName>
        <fullName evidence="2">Uncharacterized protein</fullName>
    </submittedName>
</protein>
<keyword evidence="3" id="KW-1185">Reference proteome</keyword>
<feature type="transmembrane region" description="Helical" evidence="1">
    <location>
        <begin position="254"/>
        <end position="273"/>
    </location>
</feature>
<dbReference type="Pfam" id="PF22564">
    <property type="entry name" value="HAAS"/>
    <property type="match status" value="1"/>
</dbReference>